<dbReference type="InterPro" id="IPR017799">
    <property type="entry name" value="Tscrpt_reg_PadR_acidobac-type"/>
</dbReference>
<dbReference type="Gene3D" id="1.10.10.10">
    <property type="entry name" value="Winged helix-like DNA-binding domain superfamily/Winged helix DNA-binding domain"/>
    <property type="match status" value="1"/>
</dbReference>
<organism evidence="2 3">
    <name type="scientific">Botrimarina colliarenosi</name>
    <dbReference type="NCBI Taxonomy" id="2528001"/>
    <lineage>
        <taxon>Bacteria</taxon>
        <taxon>Pseudomonadati</taxon>
        <taxon>Planctomycetota</taxon>
        <taxon>Planctomycetia</taxon>
        <taxon>Pirellulales</taxon>
        <taxon>Lacipirellulaceae</taxon>
        <taxon>Botrimarina</taxon>
    </lineage>
</organism>
<dbReference type="AlphaFoldDB" id="A0A5C6A941"/>
<dbReference type="RefSeq" id="WP_146445747.1">
    <property type="nucleotide sequence ID" value="NZ_SJPR01000004.1"/>
</dbReference>
<evidence type="ECO:0000259" key="1">
    <source>
        <dbReference type="Pfam" id="PF03551"/>
    </source>
</evidence>
<accession>A0A5C6A941</accession>
<reference evidence="2 3" key="1">
    <citation type="submission" date="2019-02" db="EMBL/GenBank/DDBJ databases">
        <title>Deep-cultivation of Planctomycetes and their phenomic and genomic characterization uncovers novel biology.</title>
        <authorList>
            <person name="Wiegand S."/>
            <person name="Jogler M."/>
            <person name="Boedeker C."/>
            <person name="Pinto D."/>
            <person name="Vollmers J."/>
            <person name="Rivas-Marin E."/>
            <person name="Kohn T."/>
            <person name="Peeters S.H."/>
            <person name="Heuer A."/>
            <person name="Rast P."/>
            <person name="Oberbeckmann S."/>
            <person name="Bunk B."/>
            <person name="Jeske O."/>
            <person name="Meyerdierks A."/>
            <person name="Storesund J.E."/>
            <person name="Kallscheuer N."/>
            <person name="Luecker S."/>
            <person name="Lage O.M."/>
            <person name="Pohl T."/>
            <person name="Merkel B.J."/>
            <person name="Hornburger P."/>
            <person name="Mueller R.-W."/>
            <person name="Bruemmer F."/>
            <person name="Labrenz M."/>
            <person name="Spormann A.M."/>
            <person name="Op Den Camp H."/>
            <person name="Overmann J."/>
            <person name="Amann R."/>
            <person name="Jetten M.S.M."/>
            <person name="Mascher T."/>
            <person name="Medema M.H."/>
            <person name="Devos D.P."/>
            <person name="Kaster A.-K."/>
            <person name="Ovreas L."/>
            <person name="Rohde M."/>
            <person name="Galperin M.Y."/>
            <person name="Jogler C."/>
        </authorList>
    </citation>
    <scope>NUCLEOTIDE SEQUENCE [LARGE SCALE GENOMIC DNA]</scope>
    <source>
        <strain evidence="2 3">Pla108</strain>
    </source>
</reference>
<dbReference type="PANTHER" id="PTHR33169:SF14">
    <property type="entry name" value="TRANSCRIPTIONAL REGULATOR RV3488"/>
    <property type="match status" value="1"/>
</dbReference>
<dbReference type="InterPro" id="IPR036388">
    <property type="entry name" value="WH-like_DNA-bd_sf"/>
</dbReference>
<feature type="domain" description="Transcription regulator PadR N-terminal" evidence="1">
    <location>
        <begin position="23"/>
        <end position="96"/>
    </location>
</feature>
<name>A0A5C6A941_9BACT</name>
<dbReference type="NCBIfam" id="TIGR03433">
    <property type="entry name" value="padR_acidobact"/>
    <property type="match status" value="1"/>
</dbReference>
<dbReference type="Proteomes" id="UP000317421">
    <property type="component" value="Unassembled WGS sequence"/>
</dbReference>
<dbReference type="InterPro" id="IPR052509">
    <property type="entry name" value="Metal_resp_DNA-bind_regulator"/>
</dbReference>
<proteinExistence type="predicted"/>
<dbReference type="OrthoDB" id="9808017at2"/>
<gene>
    <name evidence="2" type="ORF">Pla108_30230</name>
</gene>
<dbReference type="Pfam" id="PF03551">
    <property type="entry name" value="PadR"/>
    <property type="match status" value="1"/>
</dbReference>
<dbReference type="EMBL" id="SJPR01000004">
    <property type="protein sequence ID" value="TWT95946.1"/>
    <property type="molecule type" value="Genomic_DNA"/>
</dbReference>
<evidence type="ECO:0000313" key="2">
    <source>
        <dbReference type="EMBL" id="TWT95946.1"/>
    </source>
</evidence>
<sequence>MAAKLDSSLPQAPLPQGSLDLLVLQTLDGGKKHGYQIARHIQLTSGDVLRVEEGSLYPALHRMERRGWIAAEWGVSDANRRAKYYGLTRTGRAQLKTEVASWRAMVEAIGAVIDAGKVTPRAGFQIT</sequence>
<dbReference type="PANTHER" id="PTHR33169">
    <property type="entry name" value="PADR-FAMILY TRANSCRIPTIONAL REGULATOR"/>
    <property type="match status" value="1"/>
</dbReference>
<evidence type="ECO:0000313" key="3">
    <source>
        <dbReference type="Proteomes" id="UP000317421"/>
    </source>
</evidence>
<keyword evidence="3" id="KW-1185">Reference proteome</keyword>
<comment type="caution">
    <text evidence="2">The sequence shown here is derived from an EMBL/GenBank/DDBJ whole genome shotgun (WGS) entry which is preliminary data.</text>
</comment>
<dbReference type="SUPFAM" id="SSF46785">
    <property type="entry name" value="Winged helix' DNA-binding domain"/>
    <property type="match status" value="1"/>
</dbReference>
<dbReference type="InterPro" id="IPR036390">
    <property type="entry name" value="WH_DNA-bd_sf"/>
</dbReference>
<dbReference type="InterPro" id="IPR005149">
    <property type="entry name" value="Tscrpt_reg_PadR_N"/>
</dbReference>
<protein>
    <submittedName>
        <fullName evidence="2">Lineage-specific thermal regulator protein</fullName>
    </submittedName>
</protein>